<gene>
    <name evidence="2" type="ORF">EWB00_000236</name>
</gene>
<feature type="compositionally biased region" description="Basic and acidic residues" evidence="1">
    <location>
        <begin position="126"/>
        <end position="136"/>
    </location>
</feature>
<dbReference type="EMBL" id="SKCS01001062">
    <property type="protein sequence ID" value="TNN04731.1"/>
    <property type="molecule type" value="Genomic_DNA"/>
</dbReference>
<name>A0A4Z2CKJ7_SCHJA</name>
<accession>A0A4Z2CKJ7</accession>
<evidence type="ECO:0000313" key="2">
    <source>
        <dbReference type="EMBL" id="TNN04731.1"/>
    </source>
</evidence>
<comment type="caution">
    <text evidence="2">The sequence shown here is derived from an EMBL/GenBank/DDBJ whole genome shotgun (WGS) entry which is preliminary data.</text>
</comment>
<protein>
    <submittedName>
        <fullName evidence="2">Uncharacterized protein</fullName>
    </submittedName>
</protein>
<organism evidence="2 3">
    <name type="scientific">Schistosoma japonicum</name>
    <name type="common">Blood fluke</name>
    <dbReference type="NCBI Taxonomy" id="6182"/>
    <lineage>
        <taxon>Eukaryota</taxon>
        <taxon>Metazoa</taxon>
        <taxon>Spiralia</taxon>
        <taxon>Lophotrochozoa</taxon>
        <taxon>Platyhelminthes</taxon>
        <taxon>Trematoda</taxon>
        <taxon>Digenea</taxon>
        <taxon>Strigeidida</taxon>
        <taxon>Schistosomatoidea</taxon>
        <taxon>Schistosomatidae</taxon>
        <taxon>Schistosoma</taxon>
    </lineage>
</organism>
<dbReference type="Proteomes" id="UP000311919">
    <property type="component" value="Unassembled WGS sequence"/>
</dbReference>
<proteinExistence type="predicted"/>
<feature type="region of interest" description="Disordered" evidence="1">
    <location>
        <begin position="109"/>
        <end position="136"/>
    </location>
</feature>
<reference evidence="2 3" key="1">
    <citation type="submission" date="2019-03" db="EMBL/GenBank/DDBJ databases">
        <title>An improved genome assembly of the fluke Schistosoma japonicum.</title>
        <authorList>
            <person name="Hu W."/>
            <person name="Luo F."/>
            <person name="Yin M."/>
            <person name="Mo X."/>
            <person name="Sun C."/>
            <person name="Wu Q."/>
            <person name="Zhu B."/>
            <person name="Xiang M."/>
            <person name="Wang J."/>
            <person name="Wang Y."/>
            <person name="Zhang T."/>
            <person name="Xu B."/>
            <person name="Zheng H."/>
            <person name="Feng Z."/>
        </authorList>
    </citation>
    <scope>NUCLEOTIDE SEQUENCE [LARGE SCALE GENOMIC DNA]</scope>
    <source>
        <strain evidence="2">HuSjv2</strain>
        <tissue evidence="2">Worms</tissue>
    </source>
</reference>
<evidence type="ECO:0000313" key="3">
    <source>
        <dbReference type="Proteomes" id="UP000311919"/>
    </source>
</evidence>
<dbReference type="AlphaFoldDB" id="A0A4Z2CKJ7"/>
<evidence type="ECO:0000256" key="1">
    <source>
        <dbReference type="SAM" id="MobiDB-lite"/>
    </source>
</evidence>
<keyword evidence="3" id="KW-1185">Reference proteome</keyword>
<sequence length="162" mass="18113">MVVLKGTVSLNVLWVPCLNHNKLACGTCLNSSTWKMEQKDPKSEARICSAVTTRPHLRTRWFFQDLCTHKCSGETDFQTPCGRESAGKMRVHSVLIWAHLFCESDDRRGTRRGKKKEEGKAISSDRPGHSWRRDSDCEARAGDRSWSVYQCGGGVAPALTGT</sequence>